<dbReference type="Pfam" id="PF03963">
    <property type="entry name" value="FlgD"/>
    <property type="match status" value="1"/>
</dbReference>
<keyword evidence="8" id="KW-1185">Reference proteome</keyword>
<dbReference type="AlphaFoldDB" id="A0A1H3GSE7"/>
<keyword evidence="7" id="KW-0282">Flagellum</keyword>
<gene>
    <name evidence="7" type="ORF">SAMN05444486_1012</name>
</gene>
<evidence type="ECO:0000313" key="7">
    <source>
        <dbReference type="EMBL" id="SDY06037.1"/>
    </source>
</evidence>
<dbReference type="EMBL" id="FNPR01000001">
    <property type="protein sequence ID" value="SDY06037.1"/>
    <property type="molecule type" value="Genomic_DNA"/>
</dbReference>
<evidence type="ECO:0000256" key="3">
    <source>
        <dbReference type="ARBA" id="ARBA00022795"/>
    </source>
</evidence>
<organism evidence="7 8">
    <name type="scientific">Lentibacter algarum</name>
    <dbReference type="NCBI Taxonomy" id="576131"/>
    <lineage>
        <taxon>Bacteria</taxon>
        <taxon>Pseudomonadati</taxon>
        <taxon>Pseudomonadota</taxon>
        <taxon>Alphaproteobacteria</taxon>
        <taxon>Rhodobacterales</taxon>
        <taxon>Roseobacteraceae</taxon>
        <taxon>Lentibacter</taxon>
    </lineage>
</organism>
<sequence length="217" mass="23049">MVEIASNLNQATVYSPSAKTQNAVTSDFQTFIQMLTTQAENQDPLNPMDSAEYASQLASFSSVEQQVKTNDLLADLAAQMGASNLAQLSAWVGMDARTAAPVQFEGLPVTLHPLPARLADEAFLVVFDDTDTEVQRLPLGLDGEPVDWAGVGAGGSPFAPGAYQFRVENYAEGELLGSSPVESYQRVEEAQMIDGQIILLLAGGQAVSPADIIGLRS</sequence>
<comment type="similarity">
    <text evidence="1 5">Belongs to the FlgD family.</text>
</comment>
<dbReference type="OrthoDB" id="9785233at2"/>
<evidence type="ECO:0000256" key="4">
    <source>
        <dbReference type="ARBA" id="ARBA00024746"/>
    </source>
</evidence>
<dbReference type="GeneID" id="78122819"/>
<evidence type="ECO:0000256" key="1">
    <source>
        <dbReference type="ARBA" id="ARBA00010577"/>
    </source>
</evidence>
<dbReference type="RefSeq" id="WP_089886827.1">
    <property type="nucleotide sequence ID" value="NZ_CALLJM010000055.1"/>
</dbReference>
<keyword evidence="3 5" id="KW-1005">Bacterial flagellum biogenesis</keyword>
<keyword evidence="7" id="KW-0966">Cell projection</keyword>
<dbReference type="InterPro" id="IPR025965">
    <property type="entry name" value="FlgD/Vpr_Ig-like"/>
</dbReference>
<dbReference type="NCBIfam" id="NF009453">
    <property type="entry name" value="PRK12813.1"/>
    <property type="match status" value="1"/>
</dbReference>
<dbReference type="Proteomes" id="UP000199026">
    <property type="component" value="Unassembled WGS sequence"/>
</dbReference>
<reference evidence="7 8" key="1">
    <citation type="submission" date="2016-10" db="EMBL/GenBank/DDBJ databases">
        <authorList>
            <person name="de Groot N.N."/>
        </authorList>
    </citation>
    <scope>NUCLEOTIDE SEQUENCE [LARGE SCALE GENOMIC DNA]</scope>
    <source>
        <strain evidence="7 8">DSM 24677</strain>
    </source>
</reference>
<evidence type="ECO:0000256" key="2">
    <source>
        <dbReference type="ARBA" id="ARBA00016013"/>
    </source>
</evidence>
<keyword evidence="7" id="KW-0969">Cilium</keyword>
<evidence type="ECO:0000259" key="6">
    <source>
        <dbReference type="Pfam" id="PF13860"/>
    </source>
</evidence>
<dbReference type="InterPro" id="IPR005648">
    <property type="entry name" value="FlgD"/>
</dbReference>
<protein>
    <recommendedName>
        <fullName evidence="2 5">Basal-body rod modification protein FlgD</fullName>
    </recommendedName>
</protein>
<evidence type="ECO:0000256" key="5">
    <source>
        <dbReference type="RuleBase" id="RU362076"/>
    </source>
</evidence>
<comment type="function">
    <text evidence="4 5">Required for flagellar hook formation. May act as a scaffolding protein.</text>
</comment>
<evidence type="ECO:0000313" key="8">
    <source>
        <dbReference type="Proteomes" id="UP000199026"/>
    </source>
</evidence>
<dbReference type="GO" id="GO:0044781">
    <property type="term" value="P:bacterial-type flagellum organization"/>
    <property type="evidence" value="ECO:0007669"/>
    <property type="project" value="UniProtKB-UniRule"/>
</dbReference>
<feature type="domain" description="FlgD/Vpr Ig-like" evidence="6">
    <location>
        <begin position="108"/>
        <end position="170"/>
    </location>
</feature>
<name>A0A1H3GSE7_9RHOB</name>
<proteinExistence type="inferred from homology"/>
<accession>A0A1H3GSE7</accession>
<dbReference type="Pfam" id="PF13860">
    <property type="entry name" value="FlgD_ig"/>
    <property type="match status" value="1"/>
</dbReference>
<dbReference type="STRING" id="576131.SAMN05444486_1012"/>